<dbReference type="InterPro" id="IPR046346">
    <property type="entry name" value="Aminoacid_DH-like_N_sf"/>
</dbReference>
<dbReference type="InterPro" id="IPR022893">
    <property type="entry name" value="Shikimate_DH_fam"/>
</dbReference>
<dbReference type="RefSeq" id="WP_141918360.1">
    <property type="nucleotide sequence ID" value="NZ_BAAAYS010000004.1"/>
</dbReference>
<dbReference type="GO" id="GO:0050661">
    <property type="term" value="F:NADP binding"/>
    <property type="evidence" value="ECO:0007669"/>
    <property type="project" value="TreeGrafter"/>
</dbReference>
<dbReference type="AlphaFoldDB" id="A0A543HSA7"/>
<evidence type="ECO:0000259" key="3">
    <source>
        <dbReference type="Pfam" id="PF08501"/>
    </source>
</evidence>
<keyword evidence="5" id="KW-1185">Reference proteome</keyword>
<dbReference type="InterPro" id="IPR036291">
    <property type="entry name" value="NAD(P)-bd_dom_sf"/>
</dbReference>
<dbReference type="GO" id="GO:0004764">
    <property type="term" value="F:shikimate 3-dehydrogenase (NADP+) activity"/>
    <property type="evidence" value="ECO:0007669"/>
    <property type="project" value="InterPro"/>
</dbReference>
<accession>A0A543HSA7</accession>
<feature type="domain" description="Shikimate dehydrogenase substrate binding N-terminal" evidence="3">
    <location>
        <begin position="8"/>
        <end position="87"/>
    </location>
</feature>
<dbReference type="SUPFAM" id="SSF51735">
    <property type="entry name" value="NAD(P)-binding Rossmann-fold domains"/>
    <property type="match status" value="1"/>
</dbReference>
<dbReference type="GO" id="GO:0005829">
    <property type="term" value="C:cytosol"/>
    <property type="evidence" value="ECO:0007669"/>
    <property type="project" value="TreeGrafter"/>
</dbReference>
<organism evidence="4 5">
    <name type="scientific">Klugiella xanthotipulae</name>
    <dbReference type="NCBI Taxonomy" id="244735"/>
    <lineage>
        <taxon>Bacteria</taxon>
        <taxon>Bacillati</taxon>
        <taxon>Actinomycetota</taxon>
        <taxon>Actinomycetes</taxon>
        <taxon>Micrococcales</taxon>
        <taxon>Microbacteriaceae</taxon>
        <taxon>Klugiella</taxon>
    </lineage>
</organism>
<evidence type="ECO:0000313" key="4">
    <source>
        <dbReference type="EMBL" id="TQM61213.1"/>
    </source>
</evidence>
<evidence type="ECO:0000313" key="5">
    <source>
        <dbReference type="Proteomes" id="UP000318331"/>
    </source>
</evidence>
<dbReference type="EMBL" id="VFPN01000003">
    <property type="protein sequence ID" value="TQM61213.1"/>
    <property type="molecule type" value="Genomic_DNA"/>
</dbReference>
<dbReference type="PANTHER" id="PTHR21089:SF1">
    <property type="entry name" value="BIFUNCTIONAL 3-DEHYDROQUINATE DEHYDRATASE_SHIKIMATE DEHYDROGENASE, CHLOROPLASTIC"/>
    <property type="match status" value="1"/>
</dbReference>
<evidence type="ECO:0000256" key="2">
    <source>
        <dbReference type="ARBA" id="ARBA00023141"/>
    </source>
</evidence>
<gene>
    <name evidence="4" type="ORF">FB466_2154</name>
</gene>
<name>A0A543HSA7_9MICO</name>
<dbReference type="Gene3D" id="3.40.50.720">
    <property type="entry name" value="NAD(P)-binding Rossmann-like Domain"/>
    <property type="match status" value="1"/>
</dbReference>
<dbReference type="SUPFAM" id="SSF53223">
    <property type="entry name" value="Aminoacid dehydrogenase-like, N-terminal domain"/>
    <property type="match status" value="1"/>
</dbReference>
<dbReference type="GO" id="GO:0009073">
    <property type="term" value="P:aromatic amino acid family biosynthetic process"/>
    <property type="evidence" value="ECO:0007669"/>
    <property type="project" value="UniProtKB-KW"/>
</dbReference>
<keyword evidence="2" id="KW-0028">Amino-acid biosynthesis</keyword>
<proteinExistence type="predicted"/>
<dbReference type="GO" id="GO:0019632">
    <property type="term" value="P:shikimate metabolic process"/>
    <property type="evidence" value="ECO:0007669"/>
    <property type="project" value="TreeGrafter"/>
</dbReference>
<dbReference type="Gene3D" id="3.40.50.10860">
    <property type="entry name" value="Leucine Dehydrogenase, chain A, domain 1"/>
    <property type="match status" value="1"/>
</dbReference>
<keyword evidence="2" id="KW-0057">Aromatic amino acid biosynthesis</keyword>
<dbReference type="GO" id="GO:0009423">
    <property type="term" value="P:chorismate biosynthetic process"/>
    <property type="evidence" value="ECO:0007669"/>
    <property type="project" value="TreeGrafter"/>
</dbReference>
<sequence>MPDIRLGVLGFPIGHSLSPRIHAAAYAQLGLSWAYTAVACREDGLVDFVATTDWHGMSLTMPLKKAGFELADWRDPVAEASRVVNTLVRSGPAGQPDPEPSWCGYNTDVAGLVGAIREAEGGLIEHITVLGAGATSVSVILAAAQLGTTSLSVRARDLTQITPLVELGARQGLRVEPVELSSETWNNDTSLVISTIPGHNTGEILVPRELRSRVPLYDVAYDPWPSPLAVAWRAANGRAHSGVTMLLHQALMQVRIFTTGSAMQPVAHEAEVLSAMRAALPAHTL</sequence>
<dbReference type="InterPro" id="IPR013708">
    <property type="entry name" value="Shikimate_DH-bd_N"/>
</dbReference>
<dbReference type="Proteomes" id="UP000318331">
    <property type="component" value="Unassembled WGS sequence"/>
</dbReference>
<comment type="pathway">
    <text evidence="1">Metabolic intermediate biosynthesis; chorismate biosynthesis; chorismate from D-erythrose 4-phosphate and phosphoenolpyruvate: step 4/7.</text>
</comment>
<dbReference type="Pfam" id="PF08501">
    <property type="entry name" value="Shikimate_dh_N"/>
    <property type="match status" value="1"/>
</dbReference>
<dbReference type="PANTHER" id="PTHR21089">
    <property type="entry name" value="SHIKIMATE DEHYDROGENASE"/>
    <property type="match status" value="1"/>
</dbReference>
<evidence type="ECO:0000256" key="1">
    <source>
        <dbReference type="ARBA" id="ARBA00004871"/>
    </source>
</evidence>
<reference evidence="4 5" key="1">
    <citation type="submission" date="2019-06" db="EMBL/GenBank/DDBJ databases">
        <title>Sequencing the genomes of 1000 actinobacteria strains.</title>
        <authorList>
            <person name="Klenk H.-P."/>
        </authorList>
    </citation>
    <scope>NUCLEOTIDE SEQUENCE [LARGE SCALE GENOMIC DNA]</scope>
    <source>
        <strain evidence="4 5">DSM 18031</strain>
    </source>
</reference>
<dbReference type="OrthoDB" id="9776868at2"/>
<comment type="caution">
    <text evidence="4">The sequence shown here is derived from an EMBL/GenBank/DDBJ whole genome shotgun (WGS) entry which is preliminary data.</text>
</comment>
<protein>
    <submittedName>
        <fullName evidence="4">Shikimate dehydrogenase</fullName>
    </submittedName>
</protein>
<dbReference type="CDD" id="cd01065">
    <property type="entry name" value="NAD_bind_Shikimate_DH"/>
    <property type="match status" value="1"/>
</dbReference>